<protein>
    <submittedName>
        <fullName evidence="1">SAM dependent carboxyl methyltransferase</fullName>
    </submittedName>
</protein>
<proteinExistence type="predicted"/>
<dbReference type="GO" id="GO:0008168">
    <property type="term" value="F:methyltransferase activity"/>
    <property type="evidence" value="ECO:0007669"/>
    <property type="project" value="UniProtKB-KW"/>
</dbReference>
<evidence type="ECO:0000313" key="1">
    <source>
        <dbReference type="EMBL" id="PON53573.1"/>
    </source>
</evidence>
<dbReference type="OrthoDB" id="1691846at2759"/>
<dbReference type="Proteomes" id="UP000237105">
    <property type="component" value="Unassembled WGS sequence"/>
</dbReference>
<organism evidence="1 2">
    <name type="scientific">Parasponia andersonii</name>
    <name type="common">Sponia andersonii</name>
    <dbReference type="NCBI Taxonomy" id="3476"/>
    <lineage>
        <taxon>Eukaryota</taxon>
        <taxon>Viridiplantae</taxon>
        <taxon>Streptophyta</taxon>
        <taxon>Embryophyta</taxon>
        <taxon>Tracheophyta</taxon>
        <taxon>Spermatophyta</taxon>
        <taxon>Magnoliopsida</taxon>
        <taxon>eudicotyledons</taxon>
        <taxon>Gunneridae</taxon>
        <taxon>Pentapetalae</taxon>
        <taxon>rosids</taxon>
        <taxon>fabids</taxon>
        <taxon>Rosales</taxon>
        <taxon>Cannabaceae</taxon>
        <taxon>Parasponia</taxon>
    </lineage>
</organism>
<dbReference type="SUPFAM" id="SSF53335">
    <property type="entry name" value="S-adenosyl-L-methionine-dependent methyltransferases"/>
    <property type="match status" value="1"/>
</dbReference>
<sequence>MLLKVTFLIVNSPAWNKGRINCSSSTAEVVKAYEAQYAKDMDNFLKARAHEIVHGGLIVLVFPGRPL</sequence>
<dbReference type="PANTHER" id="PTHR31009">
    <property type="entry name" value="S-ADENOSYL-L-METHIONINE:CARBOXYL METHYLTRANSFERASE FAMILY PROTEIN"/>
    <property type="match status" value="1"/>
</dbReference>
<dbReference type="AlphaFoldDB" id="A0A2P5BXQ3"/>
<dbReference type="InterPro" id="IPR029063">
    <property type="entry name" value="SAM-dependent_MTases_sf"/>
</dbReference>
<dbReference type="Pfam" id="PF03492">
    <property type="entry name" value="Methyltransf_7"/>
    <property type="match status" value="1"/>
</dbReference>
<comment type="caution">
    <text evidence="1">The sequence shown here is derived from an EMBL/GenBank/DDBJ whole genome shotgun (WGS) entry which is preliminary data.</text>
</comment>
<dbReference type="InterPro" id="IPR005299">
    <property type="entry name" value="MeTrfase_7"/>
</dbReference>
<keyword evidence="1" id="KW-0808">Transferase</keyword>
<evidence type="ECO:0000313" key="2">
    <source>
        <dbReference type="Proteomes" id="UP000237105"/>
    </source>
</evidence>
<reference evidence="2" key="1">
    <citation type="submission" date="2016-06" db="EMBL/GenBank/DDBJ databases">
        <title>Parallel loss of symbiosis genes in relatives of nitrogen-fixing non-legume Parasponia.</title>
        <authorList>
            <person name="Van Velzen R."/>
            <person name="Holmer R."/>
            <person name="Bu F."/>
            <person name="Rutten L."/>
            <person name="Van Zeijl A."/>
            <person name="Liu W."/>
            <person name="Santuari L."/>
            <person name="Cao Q."/>
            <person name="Sharma T."/>
            <person name="Shen D."/>
            <person name="Roswanjaya Y."/>
            <person name="Wardhani T."/>
            <person name="Kalhor M.S."/>
            <person name="Jansen J."/>
            <person name="Van den Hoogen J."/>
            <person name="Gungor B."/>
            <person name="Hartog M."/>
            <person name="Hontelez J."/>
            <person name="Verver J."/>
            <person name="Yang W.-C."/>
            <person name="Schijlen E."/>
            <person name="Repin R."/>
            <person name="Schilthuizen M."/>
            <person name="Schranz E."/>
            <person name="Heidstra R."/>
            <person name="Miyata K."/>
            <person name="Fedorova E."/>
            <person name="Kohlen W."/>
            <person name="Bisseling T."/>
            <person name="Smit S."/>
            <person name="Geurts R."/>
        </authorList>
    </citation>
    <scope>NUCLEOTIDE SEQUENCE [LARGE SCALE GENOMIC DNA]</scope>
    <source>
        <strain evidence="2">cv. WU1-14</strain>
    </source>
</reference>
<name>A0A2P5BXQ3_PARAD</name>
<gene>
    <name evidence="1" type="ORF">PanWU01x14_201310</name>
</gene>
<dbReference type="STRING" id="3476.A0A2P5BXQ3"/>
<dbReference type="GO" id="GO:0032259">
    <property type="term" value="P:methylation"/>
    <property type="evidence" value="ECO:0007669"/>
    <property type="project" value="UniProtKB-KW"/>
</dbReference>
<accession>A0A2P5BXQ3</accession>
<keyword evidence="1" id="KW-0489">Methyltransferase</keyword>
<dbReference type="EMBL" id="JXTB01000205">
    <property type="protein sequence ID" value="PON53573.1"/>
    <property type="molecule type" value="Genomic_DNA"/>
</dbReference>
<keyword evidence="2" id="KW-1185">Reference proteome</keyword>
<dbReference type="Gene3D" id="3.40.50.150">
    <property type="entry name" value="Vaccinia Virus protein VP39"/>
    <property type="match status" value="1"/>
</dbReference>